<accession>A0A0R6CFP0</accession>
<sequence length="96" mass="11360">MERQIAALYTGEDFISYAEYAGGFLFLHCEVKVWNKSTLKKIKEGIKLVKKYALTIGYDKPLFTYTQNPRWVKMIGGVYSDEFDAEDKNYELWKWE</sequence>
<dbReference type="EMBL" id="KP774835">
    <property type="protein sequence ID" value="AJT60717.1"/>
    <property type="molecule type" value="Genomic_DNA"/>
</dbReference>
<keyword evidence="2" id="KW-1185">Reference proteome</keyword>
<evidence type="ECO:0000313" key="1">
    <source>
        <dbReference type="EMBL" id="AJT60717.1"/>
    </source>
</evidence>
<organism evidence="1 2">
    <name type="scientific">Citrobacter phage CVT22</name>
    <dbReference type="NCBI Taxonomy" id="1622234"/>
    <lineage>
        <taxon>Viruses</taxon>
        <taxon>Duplodnaviria</taxon>
        <taxon>Heunggongvirae</taxon>
        <taxon>Uroviricota</taxon>
        <taxon>Caudoviricetes</taxon>
        <taxon>Zobellviridae</taxon>
        <taxon>Citrovirus</taxon>
        <taxon>Citrovirus coptotermitis</taxon>
    </lineage>
</organism>
<dbReference type="KEGG" id="vg:26040338"/>
<evidence type="ECO:0000313" key="2">
    <source>
        <dbReference type="Proteomes" id="UP000202282"/>
    </source>
</evidence>
<protein>
    <submittedName>
        <fullName evidence="1">Uncharacterized protein</fullName>
    </submittedName>
</protein>
<dbReference type="GeneID" id="26040338"/>
<name>A0A0R6CFP0_9CAUD</name>
<dbReference type="Proteomes" id="UP000202282">
    <property type="component" value="Segment"/>
</dbReference>
<dbReference type="RefSeq" id="YP_009168395.1">
    <property type="nucleotide sequence ID" value="NC_027988.2"/>
</dbReference>
<proteinExistence type="predicted"/>
<reference evidence="1 2" key="1">
    <citation type="journal article" date="2015" name="Genome Announc.">
        <title>Complete Genome Sequence of Citrobacter Phage CVT22 Isolated from the Gut of the Formosan Subterranean Termite, Coptotermes formosanus Shiraki.</title>
        <authorList>
            <person name="Tikhe C.V."/>
            <person name="Martin T.M."/>
            <person name="Gissendanner C.R."/>
            <person name="Husseneder C."/>
        </authorList>
    </citation>
    <scope>NUCLEOTIDE SEQUENCE [LARGE SCALE GENOMIC DNA]</scope>
</reference>